<keyword evidence="1" id="KW-0732">Signal</keyword>
<feature type="chain" id="PRO_5046229623" evidence="1">
    <location>
        <begin position="21"/>
        <end position="120"/>
    </location>
</feature>
<evidence type="ECO:0000256" key="1">
    <source>
        <dbReference type="SAM" id="SignalP"/>
    </source>
</evidence>
<sequence length="120" mass="13811">MKKIYTLLLLILGSYTMTLAQQQPASQFVKATTVEEYVRVSVRSFLVRKNYTAYLNYGDADKRNGHITDKPGEKREFFTPMGVLTYMAKEGWQFVAFIPDDDGKITDQAFLMKRELPVTN</sequence>
<dbReference type="EMBL" id="JAHWXQ010000004">
    <property type="protein sequence ID" value="MBW3366438.1"/>
    <property type="molecule type" value="Genomic_DNA"/>
</dbReference>
<protein>
    <submittedName>
        <fullName evidence="2">Uncharacterized protein</fullName>
    </submittedName>
</protein>
<feature type="signal peptide" evidence="1">
    <location>
        <begin position="1"/>
        <end position="20"/>
    </location>
</feature>
<dbReference type="RefSeq" id="WP_199111088.1">
    <property type="nucleotide sequence ID" value="NZ_JAHWXQ010000004.1"/>
</dbReference>
<proteinExistence type="predicted"/>
<gene>
    <name evidence="2" type="ORF">KYK27_15350</name>
</gene>
<evidence type="ECO:0000313" key="3">
    <source>
        <dbReference type="Proteomes" id="UP000774935"/>
    </source>
</evidence>
<name>A0ABS6XFZ4_9BACT</name>
<keyword evidence="3" id="KW-1185">Reference proteome</keyword>
<evidence type="ECO:0000313" key="2">
    <source>
        <dbReference type="EMBL" id="MBW3366438.1"/>
    </source>
</evidence>
<organism evidence="2 3">
    <name type="scientific">Pontibacter populi</name>
    <dbReference type="NCBI Taxonomy" id="890055"/>
    <lineage>
        <taxon>Bacteria</taxon>
        <taxon>Pseudomonadati</taxon>
        <taxon>Bacteroidota</taxon>
        <taxon>Cytophagia</taxon>
        <taxon>Cytophagales</taxon>
        <taxon>Hymenobacteraceae</taxon>
        <taxon>Pontibacter</taxon>
    </lineage>
</organism>
<accession>A0ABS6XFZ4</accession>
<comment type="caution">
    <text evidence="2">The sequence shown here is derived from an EMBL/GenBank/DDBJ whole genome shotgun (WGS) entry which is preliminary data.</text>
</comment>
<reference evidence="2 3" key="1">
    <citation type="submission" date="2021-07" db="EMBL/GenBank/DDBJ databases">
        <authorList>
            <person name="Kim M.K."/>
        </authorList>
    </citation>
    <scope>NUCLEOTIDE SEQUENCE [LARGE SCALE GENOMIC DNA]</scope>
    <source>
        <strain evidence="2 3">HLY7-15</strain>
    </source>
</reference>
<dbReference type="Proteomes" id="UP000774935">
    <property type="component" value="Unassembled WGS sequence"/>
</dbReference>